<dbReference type="EMBL" id="FCNV02000002">
    <property type="protein sequence ID" value="SAL24605.1"/>
    <property type="molecule type" value="Genomic_DNA"/>
</dbReference>
<dbReference type="AlphaFoldDB" id="A0A658QV58"/>
<dbReference type="Pfam" id="PF09937">
    <property type="entry name" value="DUF2169"/>
    <property type="match status" value="1"/>
</dbReference>
<dbReference type="OrthoDB" id="237820at2"/>
<organism evidence="2 3">
    <name type="scientific">Caballeronia concitans</name>
    <dbReference type="NCBI Taxonomy" id="1777133"/>
    <lineage>
        <taxon>Bacteria</taxon>
        <taxon>Pseudomonadati</taxon>
        <taxon>Pseudomonadota</taxon>
        <taxon>Betaproteobacteria</taxon>
        <taxon>Burkholderiales</taxon>
        <taxon>Burkholderiaceae</taxon>
        <taxon>Caballeronia</taxon>
    </lineage>
</organism>
<dbReference type="InterPro" id="IPR018683">
    <property type="entry name" value="DUF2169"/>
</dbReference>
<feature type="domain" description="DUF2169" evidence="1">
    <location>
        <begin position="21"/>
        <end position="317"/>
    </location>
</feature>
<comment type="caution">
    <text evidence="2">The sequence shown here is derived from an EMBL/GenBank/DDBJ whole genome shotgun (WGS) entry which is preliminary data.</text>
</comment>
<dbReference type="RefSeq" id="WP_040050079.1">
    <property type="nucleotide sequence ID" value="NZ_FCNV02000002.1"/>
</dbReference>
<proteinExistence type="predicted"/>
<evidence type="ECO:0000259" key="1">
    <source>
        <dbReference type="Pfam" id="PF09937"/>
    </source>
</evidence>
<evidence type="ECO:0000313" key="2">
    <source>
        <dbReference type="EMBL" id="SAL24605.1"/>
    </source>
</evidence>
<name>A0A658QV58_9BURK</name>
<dbReference type="Proteomes" id="UP000198263">
    <property type="component" value="Unassembled WGS sequence"/>
</dbReference>
<sequence length="366" mass="41278">MELINATRMIAGYTMGTEPSGRESLVVVVKGTFRLPAPGEAVRLADEQAPLVMADTFTGEPGFSAPYYEVDYAPHKPRCDVLLLGCAHAPGGRPATRVPVALRVGNMVKQFAVVGDRVWQAGATRIEPSAPVPFVSKPITYDCAFGGIDQEHEDPMQHAAFMANPVGRGFRRHVRREWVDGRLLPNTEELDRPVMRPDEAYRPMSFGVLGRGWDARYRHAGTYDDEWMEKHFPFLPPDFDERYYQAAPEDQQLVKPVGGAEVTLINLTADGRRSFALPDFEAPVLVVPKHGEPEDYRAGVDTIVFEPELERFTMSWRVRRPLRKNMFEVARVLVGRKGREWWREWEAEAFPVPIVAMQTDARGGMR</sequence>
<accession>A0A658QV58</accession>
<keyword evidence="3" id="KW-1185">Reference proteome</keyword>
<gene>
    <name evidence="2" type="ORF">AWB72_01899</name>
</gene>
<protein>
    <recommendedName>
        <fullName evidence="1">DUF2169 domain-containing protein</fullName>
    </recommendedName>
</protein>
<reference evidence="2 3" key="1">
    <citation type="submission" date="2016-01" db="EMBL/GenBank/DDBJ databases">
        <authorList>
            <person name="Peeters C."/>
        </authorList>
    </citation>
    <scope>NUCLEOTIDE SEQUENCE [LARGE SCALE GENOMIC DNA]</scope>
    <source>
        <strain evidence="2">LMG 29315</strain>
    </source>
</reference>
<evidence type="ECO:0000313" key="3">
    <source>
        <dbReference type="Proteomes" id="UP000198263"/>
    </source>
</evidence>